<reference evidence="1 2" key="1">
    <citation type="journal article" date="2016" name="Nat. Commun.">
        <title>Thousands of microbial genomes shed light on interconnected biogeochemical processes in an aquifer system.</title>
        <authorList>
            <person name="Anantharaman K."/>
            <person name="Brown C.T."/>
            <person name="Hug L.A."/>
            <person name="Sharon I."/>
            <person name="Castelle C.J."/>
            <person name="Probst A.J."/>
            <person name="Thomas B.C."/>
            <person name="Singh A."/>
            <person name="Wilkins M.J."/>
            <person name="Karaoz U."/>
            <person name="Brodie E.L."/>
            <person name="Williams K.H."/>
            <person name="Hubbard S.S."/>
            <person name="Banfield J.F."/>
        </authorList>
    </citation>
    <scope>NUCLEOTIDE SEQUENCE [LARGE SCALE GENOMIC DNA]</scope>
</reference>
<organism evidence="1 2">
    <name type="scientific">Candidatus Aquicultor primus</name>
    <dbReference type="NCBI Taxonomy" id="1797195"/>
    <lineage>
        <taxon>Bacteria</taxon>
        <taxon>Bacillati</taxon>
        <taxon>Actinomycetota</taxon>
        <taxon>Candidatus Aquicultoria</taxon>
        <taxon>Candidatus Aquicultorales</taxon>
        <taxon>Candidatus Aquicultoraceae</taxon>
        <taxon>Candidatus Aquicultor</taxon>
    </lineage>
</organism>
<comment type="caution">
    <text evidence="1">The sequence shown here is derived from an EMBL/GenBank/DDBJ whole genome shotgun (WGS) entry which is preliminary data.</text>
</comment>
<dbReference type="AlphaFoldDB" id="A0A1F2URD5"/>
<dbReference type="EMBL" id="MELI01000061">
    <property type="protein sequence ID" value="OFW33716.1"/>
    <property type="molecule type" value="Genomic_DNA"/>
</dbReference>
<accession>A0A1F2URD5</accession>
<proteinExistence type="predicted"/>
<evidence type="ECO:0000313" key="1">
    <source>
        <dbReference type="EMBL" id="OFW33716.1"/>
    </source>
</evidence>
<gene>
    <name evidence="1" type="ORF">A2074_03155</name>
</gene>
<dbReference type="Proteomes" id="UP000178086">
    <property type="component" value="Unassembled WGS sequence"/>
</dbReference>
<protein>
    <submittedName>
        <fullName evidence="1">Uncharacterized protein</fullName>
    </submittedName>
</protein>
<sequence length="77" mass="8748">MLEHEPHPPPKPLLPPEANPNDEKSFLIWVFPHLAQAGVSAYVTGTNLSKTHPHFSHLNSYMGIKLTYYNYCYSPVL</sequence>
<name>A0A1F2URD5_9ACTN</name>
<evidence type="ECO:0000313" key="2">
    <source>
        <dbReference type="Proteomes" id="UP000178086"/>
    </source>
</evidence>